<evidence type="ECO:0008006" key="3">
    <source>
        <dbReference type="Google" id="ProtNLM"/>
    </source>
</evidence>
<comment type="caution">
    <text evidence="1">The sequence shown here is derived from an EMBL/GenBank/DDBJ whole genome shotgun (WGS) entry which is preliminary data.</text>
</comment>
<gene>
    <name evidence="1" type="ORF">CVLEPA_LOCUS30582</name>
</gene>
<sequence length="329" mass="36983">MSGPRMHIDLKTPVLHALRSIRRPTCALTENLSKRTMILRRNVKDGVYSVNNVNDYLLQTSFSSHLLTDQLVWPNEVNQVPDGVFDFRVFTVASGFFLPGKDNGSIALIDVTDKSNPDMVLITPNDDDKVWFYHRVLWQDMDKDGHLDAVTARAYGNGAVATESQLVWLKNPGLKQLTSSWKLHVIHEGTEDIAFRIHNLPLEDGTMTPVVISAGFWSNEFGLTWSATNDWLDASSIRHLAIDNYGWYFDLQIVDLNMDGRLDVLCTTWSQLGSPGALLAYEIPDDWQNQQWTRHLLQDGYKSFIFPGSGSPGTATAFWPVADMEPAGV</sequence>
<dbReference type="SUPFAM" id="SSF69318">
    <property type="entry name" value="Integrin alpha N-terminal domain"/>
    <property type="match status" value="1"/>
</dbReference>
<evidence type="ECO:0000313" key="2">
    <source>
        <dbReference type="Proteomes" id="UP001642483"/>
    </source>
</evidence>
<dbReference type="Proteomes" id="UP001642483">
    <property type="component" value="Unassembled WGS sequence"/>
</dbReference>
<evidence type="ECO:0000313" key="1">
    <source>
        <dbReference type="EMBL" id="CAK8697334.1"/>
    </source>
</evidence>
<name>A0ABP0H333_CLALP</name>
<keyword evidence="2" id="KW-1185">Reference proteome</keyword>
<dbReference type="PANTHER" id="PTHR35836:SF1">
    <property type="entry name" value="VCBS REPEAT-CONTAINING PROTEIN"/>
    <property type="match status" value="1"/>
</dbReference>
<dbReference type="PANTHER" id="PTHR35836">
    <property type="entry name" value="VCBS REPEAT-CONTAINING PROTEIN"/>
    <property type="match status" value="1"/>
</dbReference>
<protein>
    <recommendedName>
        <fullName evidence="3">VCBS repeat-containing protein</fullName>
    </recommendedName>
</protein>
<dbReference type="InterPro" id="IPR028994">
    <property type="entry name" value="Integrin_alpha_N"/>
</dbReference>
<accession>A0ABP0H333</accession>
<dbReference type="EMBL" id="CAWYQH010000163">
    <property type="protein sequence ID" value="CAK8697334.1"/>
    <property type="molecule type" value="Genomic_DNA"/>
</dbReference>
<organism evidence="1 2">
    <name type="scientific">Clavelina lepadiformis</name>
    <name type="common">Light-bulb sea squirt</name>
    <name type="synonym">Ascidia lepadiformis</name>
    <dbReference type="NCBI Taxonomy" id="159417"/>
    <lineage>
        <taxon>Eukaryota</taxon>
        <taxon>Metazoa</taxon>
        <taxon>Chordata</taxon>
        <taxon>Tunicata</taxon>
        <taxon>Ascidiacea</taxon>
        <taxon>Aplousobranchia</taxon>
        <taxon>Clavelinidae</taxon>
        <taxon>Clavelina</taxon>
    </lineage>
</organism>
<proteinExistence type="predicted"/>
<reference evidence="1 2" key="1">
    <citation type="submission" date="2024-02" db="EMBL/GenBank/DDBJ databases">
        <authorList>
            <person name="Daric V."/>
            <person name="Darras S."/>
        </authorList>
    </citation>
    <scope>NUCLEOTIDE SEQUENCE [LARGE SCALE GENOMIC DNA]</scope>
</reference>